<gene>
    <name evidence="2" type="ORF">LITE_LOCUS5434</name>
</gene>
<feature type="compositionally biased region" description="Basic and acidic residues" evidence="1">
    <location>
        <begin position="315"/>
        <end position="327"/>
    </location>
</feature>
<feature type="compositionally biased region" description="Polar residues" evidence="1">
    <location>
        <begin position="1160"/>
        <end position="1174"/>
    </location>
</feature>
<feature type="compositionally biased region" description="Basic and acidic residues" evidence="1">
    <location>
        <begin position="1142"/>
        <end position="1158"/>
    </location>
</feature>
<protein>
    <submittedName>
        <fullName evidence="2">Uncharacterized protein</fullName>
    </submittedName>
</protein>
<keyword evidence="3" id="KW-1185">Reference proteome</keyword>
<organism evidence="2 3">
    <name type="scientific">Linum tenue</name>
    <dbReference type="NCBI Taxonomy" id="586396"/>
    <lineage>
        <taxon>Eukaryota</taxon>
        <taxon>Viridiplantae</taxon>
        <taxon>Streptophyta</taxon>
        <taxon>Embryophyta</taxon>
        <taxon>Tracheophyta</taxon>
        <taxon>Spermatophyta</taxon>
        <taxon>Magnoliopsida</taxon>
        <taxon>eudicotyledons</taxon>
        <taxon>Gunneridae</taxon>
        <taxon>Pentapetalae</taxon>
        <taxon>rosids</taxon>
        <taxon>fabids</taxon>
        <taxon>Malpighiales</taxon>
        <taxon>Linaceae</taxon>
        <taxon>Linum</taxon>
    </lineage>
</organism>
<evidence type="ECO:0000256" key="1">
    <source>
        <dbReference type="SAM" id="MobiDB-lite"/>
    </source>
</evidence>
<sequence>MATSSKFDTSSGSPDRPVYNSVQRGSHTVTQLDRSSSFRETMEGGPVLSSLPNTMRSASVLSQGDVTNFLQCLRFDPKNVAADHKASRQGDFRRHLNVALNVSVDDSQSVSSKGKVTQAPTPEEIKRVRVSLRECSVKARERMKIFSEALSVFNKFFPAVPSKKRSRSESLSNDRSGPLLSSERSVLGQSLSKMAIQNHGVTSNFELEQQKLEERTKSVVPNKRTRTSLVDVRSNALARAPGTADRDREVLRLASNGTVQTDERTLSIGVDGWEKTKMKKKRSGIKPDASASSVSTKPTDLYRDPKQGLQQRAATDARSRLNSDSHGFRPGVASAGGVGKPDSVSQSPGLGMRSSVPENGSVLNDRRERPVSSDKERANIKSVNKSNVRDDLNSASPTSSTKVNPSVRAPRSGSVGAPKLSPVVNRATTASDWELSHCTNKPPAIGANNRKRTASNRSSSPPVAQWAGQRPQKISRTARRTNLMPIVSSNDEVSAVDTVSDISGNETGMGLSTPRRLSAGSPQQIKLKSEPLSSAALSESEESGAPEIKSRDKPKKSDEIDEKVGLNVQKVSSLGTPSRKNKLMQGEELGDGVRRQGRTGRTFSTPRSLVPMGVEKLGPAKQIRSARASSDKNESKPGRPPTRKLSDRKAYTRQKHTAVHATSDFLVASDDGQEELLAAANAAISHASQVLSCPFWRQMEQFFGCIADVDLEYLKPQANLDPIVSPVPFSSDAHICSNISNGYRLIDQGREVRCATETTGVQLHPGESVVGTGDSSLCQMLLAAIISEDDCGLEDEDNEFGAYETGFEPDRVLGLSGLDHLDSFRASTQAVFNDYKVTVKPVHDSSEINVLGTPKAGTYSSSIHATNGVFSDQIPIPIAASELQYDNMRLNEKLLLEVQSIGIFPESVPGVHTEDEGIAVDICKLEEKHAEQVLKKRGLVDQLLKAATETKEIQERELEQRAYEKLTTMAYHKYMACWGSTGGKTSNNKMAKQSALAFVKRTLERCYNFEDTGNGCFSEPMFKEMFLSAPSQVNGSQMVDYTVDAEPAKPFVTASSRLLDSRVSASTGSQLSPQTSRLSQNGDGHVANPCDMLPPVHRGSGKEDTWSNRVKKRELLLEDVGGGTTATSSGIGGSLLSSTKGKRSERDREGKGHNREILSRNGTNRSGRPALSNSRGERKSKAKPKQKTTQLSVSVNGLLGKTEHPKPALPSESKRTHQTSGSNAKEKDGFGLDVLEDPDSLDLSNIIPGIDDDGQGQDLGSWLNIDDDGLQDLDFMGLEIPMDDLSDLNMMV</sequence>
<feature type="region of interest" description="Disordered" evidence="1">
    <location>
        <begin position="277"/>
        <end position="423"/>
    </location>
</feature>
<feature type="compositionally biased region" description="Basic and acidic residues" evidence="1">
    <location>
        <begin position="548"/>
        <end position="564"/>
    </location>
</feature>
<dbReference type="EMBL" id="CAMGYJ010000002">
    <property type="protein sequence ID" value="CAI0387394.1"/>
    <property type="molecule type" value="Genomic_DNA"/>
</dbReference>
<feature type="compositionally biased region" description="Basic and acidic residues" evidence="1">
    <location>
        <begin position="364"/>
        <end position="379"/>
    </location>
</feature>
<comment type="caution">
    <text evidence="2">The sequence shown here is derived from an EMBL/GenBank/DDBJ whole genome shotgun (WGS) entry which is preliminary data.</text>
</comment>
<reference evidence="2" key="1">
    <citation type="submission" date="2022-08" db="EMBL/GenBank/DDBJ databases">
        <authorList>
            <person name="Gutierrez-Valencia J."/>
        </authorList>
    </citation>
    <scope>NUCLEOTIDE SEQUENCE</scope>
</reference>
<feature type="region of interest" description="Disordered" evidence="1">
    <location>
        <begin position="1121"/>
        <end position="1232"/>
    </location>
</feature>
<feature type="compositionally biased region" description="Low complexity" evidence="1">
    <location>
        <begin position="1125"/>
        <end position="1139"/>
    </location>
</feature>
<evidence type="ECO:0000313" key="3">
    <source>
        <dbReference type="Proteomes" id="UP001154282"/>
    </source>
</evidence>
<dbReference type="PANTHER" id="PTHR31115">
    <property type="entry name" value="OS05G0107300 PROTEIN"/>
    <property type="match status" value="1"/>
</dbReference>
<dbReference type="Proteomes" id="UP001154282">
    <property type="component" value="Unassembled WGS sequence"/>
</dbReference>
<feature type="region of interest" description="Disordered" evidence="1">
    <location>
        <begin position="435"/>
        <end position="486"/>
    </location>
</feature>
<feature type="compositionally biased region" description="Polar residues" evidence="1">
    <location>
        <begin position="569"/>
        <end position="578"/>
    </location>
</feature>
<feature type="region of interest" description="Disordered" evidence="1">
    <location>
        <begin position="504"/>
        <end position="651"/>
    </location>
</feature>
<name>A0AAV0HR26_9ROSI</name>
<feature type="compositionally biased region" description="Polar residues" evidence="1">
    <location>
        <begin position="1063"/>
        <end position="1082"/>
    </location>
</feature>
<proteinExistence type="predicted"/>
<feature type="compositionally biased region" description="Polar residues" evidence="1">
    <location>
        <begin position="1"/>
        <end position="13"/>
    </location>
</feature>
<feature type="compositionally biased region" description="Polar residues" evidence="1">
    <location>
        <begin position="20"/>
        <end position="35"/>
    </location>
</feature>
<feature type="compositionally biased region" description="Polar residues" evidence="1">
    <location>
        <begin position="393"/>
        <end position="404"/>
    </location>
</feature>
<feature type="region of interest" description="Disordered" evidence="1">
    <location>
        <begin position="1063"/>
        <end position="1107"/>
    </location>
</feature>
<feature type="region of interest" description="Disordered" evidence="1">
    <location>
        <begin position="1"/>
        <end position="50"/>
    </location>
</feature>
<dbReference type="PANTHER" id="PTHR31115:SF3">
    <property type="entry name" value="EXPRESSED PROTEIN"/>
    <property type="match status" value="1"/>
</dbReference>
<evidence type="ECO:0000313" key="2">
    <source>
        <dbReference type="EMBL" id="CAI0387394.1"/>
    </source>
</evidence>
<accession>A0AAV0HR26</accession>